<comment type="caution">
    <text evidence="2">The sequence shown here is derived from an EMBL/GenBank/DDBJ whole genome shotgun (WGS) entry which is preliminary data.</text>
</comment>
<feature type="compositionally biased region" description="Basic residues" evidence="1">
    <location>
        <begin position="1"/>
        <end position="10"/>
    </location>
</feature>
<evidence type="ECO:0000313" key="3">
    <source>
        <dbReference type="Proteomes" id="UP000887013"/>
    </source>
</evidence>
<feature type="compositionally biased region" description="Basic residues" evidence="1">
    <location>
        <begin position="41"/>
        <end position="53"/>
    </location>
</feature>
<dbReference type="EMBL" id="BMAW01058244">
    <property type="protein sequence ID" value="GFT15156.1"/>
    <property type="molecule type" value="Genomic_DNA"/>
</dbReference>
<dbReference type="Proteomes" id="UP000887013">
    <property type="component" value="Unassembled WGS sequence"/>
</dbReference>
<keyword evidence="3" id="KW-1185">Reference proteome</keyword>
<reference evidence="2" key="1">
    <citation type="submission" date="2020-08" db="EMBL/GenBank/DDBJ databases">
        <title>Multicomponent nature underlies the extraordinary mechanical properties of spider dragline silk.</title>
        <authorList>
            <person name="Kono N."/>
            <person name="Nakamura H."/>
            <person name="Mori M."/>
            <person name="Yoshida Y."/>
            <person name="Ohtoshi R."/>
            <person name="Malay A.D."/>
            <person name="Moran D.A.P."/>
            <person name="Tomita M."/>
            <person name="Numata K."/>
            <person name="Arakawa K."/>
        </authorList>
    </citation>
    <scope>NUCLEOTIDE SEQUENCE</scope>
</reference>
<proteinExistence type="predicted"/>
<name>A0A8X6NHG9_NEPPI</name>
<organism evidence="2 3">
    <name type="scientific">Nephila pilipes</name>
    <name type="common">Giant wood spider</name>
    <name type="synonym">Nephila maculata</name>
    <dbReference type="NCBI Taxonomy" id="299642"/>
    <lineage>
        <taxon>Eukaryota</taxon>
        <taxon>Metazoa</taxon>
        <taxon>Ecdysozoa</taxon>
        <taxon>Arthropoda</taxon>
        <taxon>Chelicerata</taxon>
        <taxon>Arachnida</taxon>
        <taxon>Araneae</taxon>
        <taxon>Araneomorphae</taxon>
        <taxon>Entelegynae</taxon>
        <taxon>Araneoidea</taxon>
        <taxon>Nephilidae</taxon>
        <taxon>Nephila</taxon>
    </lineage>
</organism>
<feature type="region of interest" description="Disordered" evidence="1">
    <location>
        <begin position="1"/>
        <end position="87"/>
    </location>
</feature>
<protein>
    <submittedName>
        <fullName evidence="2">Uncharacterized protein</fullName>
    </submittedName>
</protein>
<dbReference type="AlphaFoldDB" id="A0A8X6NHG9"/>
<sequence length="87" mass="9767">MGSARGHRRELLRTTKWSGTDAETNLRVPPARSQSASKSLKNAKIKLKKTLKRIKSDPTRNANPPLHDRSQNTKSRSGPLEREVLPI</sequence>
<gene>
    <name evidence="2" type="ORF">NPIL_71971</name>
</gene>
<evidence type="ECO:0000256" key="1">
    <source>
        <dbReference type="SAM" id="MobiDB-lite"/>
    </source>
</evidence>
<accession>A0A8X6NHG9</accession>
<evidence type="ECO:0000313" key="2">
    <source>
        <dbReference type="EMBL" id="GFT15156.1"/>
    </source>
</evidence>